<dbReference type="EMBL" id="CACVBS010000069">
    <property type="protein sequence ID" value="CAA7268674.1"/>
    <property type="molecule type" value="Genomic_DNA"/>
</dbReference>
<comment type="caution">
    <text evidence="4">The sequence shown here is derived from an EMBL/GenBank/DDBJ whole genome shotgun (WGS) entry which is preliminary data.</text>
</comment>
<proteinExistence type="predicted"/>
<sequence>MHFQKRSHKVGTIFKGVRALPFKQRPKMISSSSNVLSSPAVTPASGEKTSLPGFGLPLNYGFPSEGKDSRFPSALLPEDIKEGRTTLALTTLREFKMLQIMNQITDKPDWHTKVFDETIAAKWKSEAIAQDARGVSKAMMNWVIDELRYKAKIFEQTGAISVFTGDVVKSDSALPESFKLELQAAVKPLEDIPAKDKDWHPGSKKMVLDLVHPSLFPLVYGRSKVLESGRTTLEDCIAQCGEGVVIPVPSERRAQLKCLVTITAWSSNHTVVNFNGFRAKLISLRRRRKLRATSTTSIQKNIRHSMRSSNRS</sequence>
<dbReference type="AlphaFoldDB" id="A0A8S0VZI3"/>
<feature type="domain" description="DUF4246" evidence="3">
    <location>
        <begin position="51"/>
        <end position="126"/>
    </location>
</feature>
<name>A0A8S0VZI3_CYCAE</name>
<feature type="domain" description="DUF4246" evidence="2">
    <location>
        <begin position="138"/>
        <end position="267"/>
    </location>
</feature>
<organism evidence="4 5">
    <name type="scientific">Cyclocybe aegerita</name>
    <name type="common">Black poplar mushroom</name>
    <name type="synonym">Agrocybe aegerita</name>
    <dbReference type="NCBI Taxonomy" id="1973307"/>
    <lineage>
        <taxon>Eukaryota</taxon>
        <taxon>Fungi</taxon>
        <taxon>Dikarya</taxon>
        <taxon>Basidiomycota</taxon>
        <taxon>Agaricomycotina</taxon>
        <taxon>Agaricomycetes</taxon>
        <taxon>Agaricomycetidae</taxon>
        <taxon>Agaricales</taxon>
        <taxon>Agaricineae</taxon>
        <taxon>Bolbitiaceae</taxon>
        <taxon>Cyclocybe</taxon>
    </lineage>
</organism>
<feature type="region of interest" description="Disordered" evidence="1">
    <location>
        <begin position="293"/>
        <end position="312"/>
    </location>
</feature>
<evidence type="ECO:0000313" key="5">
    <source>
        <dbReference type="Proteomes" id="UP000467700"/>
    </source>
</evidence>
<protein>
    <submittedName>
        <fullName evidence="4">Uncharacterized protein</fullName>
    </submittedName>
</protein>
<dbReference type="Pfam" id="PF21666">
    <property type="entry name" value="DUF4246_N"/>
    <property type="match status" value="1"/>
</dbReference>
<accession>A0A8S0VZI3</accession>
<dbReference type="InterPro" id="IPR049207">
    <property type="entry name" value="DUF4246_N"/>
</dbReference>
<keyword evidence="5" id="KW-1185">Reference proteome</keyword>
<dbReference type="Pfam" id="PF14033">
    <property type="entry name" value="DUF4246"/>
    <property type="match status" value="1"/>
</dbReference>
<evidence type="ECO:0000256" key="1">
    <source>
        <dbReference type="SAM" id="MobiDB-lite"/>
    </source>
</evidence>
<evidence type="ECO:0000313" key="4">
    <source>
        <dbReference type="EMBL" id="CAA7268674.1"/>
    </source>
</evidence>
<reference evidence="4 5" key="1">
    <citation type="submission" date="2020-01" db="EMBL/GenBank/DDBJ databases">
        <authorList>
            <person name="Gupta K D."/>
        </authorList>
    </citation>
    <scope>NUCLEOTIDE SEQUENCE [LARGE SCALE GENOMIC DNA]</scope>
</reference>
<dbReference type="PANTHER" id="PTHR33119">
    <property type="entry name" value="IFI3P"/>
    <property type="match status" value="1"/>
</dbReference>
<evidence type="ECO:0000259" key="3">
    <source>
        <dbReference type="Pfam" id="PF21666"/>
    </source>
</evidence>
<dbReference type="Proteomes" id="UP000467700">
    <property type="component" value="Unassembled WGS sequence"/>
</dbReference>
<evidence type="ECO:0000259" key="2">
    <source>
        <dbReference type="Pfam" id="PF14033"/>
    </source>
</evidence>
<dbReference type="PANTHER" id="PTHR33119:SF1">
    <property type="entry name" value="FE2OG DIOXYGENASE DOMAIN-CONTAINING PROTEIN"/>
    <property type="match status" value="1"/>
</dbReference>
<dbReference type="OrthoDB" id="415532at2759"/>
<dbReference type="InterPro" id="IPR025340">
    <property type="entry name" value="DUF4246"/>
</dbReference>
<gene>
    <name evidence="4" type="ORF">AAE3_LOCUS10967</name>
</gene>
<dbReference type="InterPro" id="IPR049192">
    <property type="entry name" value="DUF4246_C"/>
</dbReference>